<proteinExistence type="predicted"/>
<gene>
    <name evidence="3" type="ORF">HC757_03640</name>
</gene>
<feature type="domain" description="DUF2157" evidence="2">
    <location>
        <begin position="20"/>
        <end position="172"/>
    </location>
</feature>
<reference evidence="3" key="1">
    <citation type="submission" date="2020-04" db="EMBL/GenBank/DDBJ databases">
        <title>Description of Shewanella salipaludis sp. nov., isolated from a salt marsh.</title>
        <authorList>
            <person name="Park S."/>
            <person name="Yoon J.-H."/>
        </authorList>
    </citation>
    <scope>NUCLEOTIDE SEQUENCE</scope>
    <source>
        <strain evidence="3">SHSM-M6</strain>
    </source>
</reference>
<sequence>MGRFISHLSPLICASVHLWQWLEQGKLPVEHIDRVLALSIRPQTSAGWRRGISALLLWLGMLSICSALVFFFAYNWHAMGRFAKFALVEAALLVCVALFVWLSQAARSAPAGSSIGTQGAKVALLGAAILVGALLALVGQTYQTGADPWQLFALWALCLLPWAWLVGLDLLWLLIAALSNLALLLYYHTFGGLFGLVLNEEQLLWALTLVNGAMHLLFLIGARLGQARCRAPLTERLTLCAALVMLSWLCIHALFEPQGRELNILVYALVIGLGFGWYRFKIKHLYPLALGGFSLITVITALLMRLLFEDSEPVGGGLVLAMVMIGGSTLLTQWLRRLQLEFSVTLRETDHD</sequence>
<dbReference type="Proteomes" id="UP000737113">
    <property type="component" value="Unassembled WGS sequence"/>
</dbReference>
<evidence type="ECO:0000256" key="1">
    <source>
        <dbReference type="SAM" id="Phobius"/>
    </source>
</evidence>
<evidence type="ECO:0000313" key="3">
    <source>
        <dbReference type="EMBL" id="NMH64262.1"/>
    </source>
</evidence>
<dbReference type="RefSeq" id="WP_169562950.1">
    <property type="nucleotide sequence ID" value="NZ_JAAXYH010000002.1"/>
</dbReference>
<dbReference type="AlphaFoldDB" id="A0A972FX44"/>
<feature type="transmembrane region" description="Helical" evidence="1">
    <location>
        <begin position="285"/>
        <end position="308"/>
    </location>
</feature>
<feature type="transmembrane region" description="Helical" evidence="1">
    <location>
        <begin position="314"/>
        <end position="335"/>
    </location>
</feature>
<name>A0A972FX44_9GAMM</name>
<evidence type="ECO:0000259" key="2">
    <source>
        <dbReference type="Pfam" id="PF09925"/>
    </source>
</evidence>
<feature type="transmembrane region" description="Helical" evidence="1">
    <location>
        <begin position="152"/>
        <end position="174"/>
    </location>
</feature>
<keyword evidence="1" id="KW-1133">Transmembrane helix</keyword>
<feature type="transmembrane region" description="Helical" evidence="1">
    <location>
        <begin position="237"/>
        <end position="255"/>
    </location>
</feature>
<comment type="caution">
    <text evidence="3">The sequence shown here is derived from an EMBL/GenBank/DDBJ whole genome shotgun (WGS) entry which is preliminary data.</text>
</comment>
<dbReference type="InterPro" id="IPR018677">
    <property type="entry name" value="DUF2157"/>
</dbReference>
<feature type="transmembrane region" description="Helical" evidence="1">
    <location>
        <begin position="122"/>
        <end position="140"/>
    </location>
</feature>
<keyword evidence="1" id="KW-0472">Membrane</keyword>
<evidence type="ECO:0000313" key="4">
    <source>
        <dbReference type="Proteomes" id="UP000737113"/>
    </source>
</evidence>
<feature type="transmembrane region" description="Helical" evidence="1">
    <location>
        <begin position="204"/>
        <end position="225"/>
    </location>
</feature>
<feature type="transmembrane region" description="Helical" evidence="1">
    <location>
        <begin position="82"/>
        <end position="102"/>
    </location>
</feature>
<dbReference type="Pfam" id="PF09925">
    <property type="entry name" value="DUF2157"/>
    <property type="match status" value="1"/>
</dbReference>
<dbReference type="EMBL" id="JAAXYH010000002">
    <property type="protein sequence ID" value="NMH64262.1"/>
    <property type="molecule type" value="Genomic_DNA"/>
</dbReference>
<feature type="transmembrane region" description="Helical" evidence="1">
    <location>
        <begin position="181"/>
        <end position="198"/>
    </location>
</feature>
<organism evidence="3 4">
    <name type="scientific">Shewanella salipaludis</name>
    <dbReference type="NCBI Taxonomy" id="2723052"/>
    <lineage>
        <taxon>Bacteria</taxon>
        <taxon>Pseudomonadati</taxon>
        <taxon>Pseudomonadota</taxon>
        <taxon>Gammaproteobacteria</taxon>
        <taxon>Alteromonadales</taxon>
        <taxon>Shewanellaceae</taxon>
        <taxon>Shewanella</taxon>
    </lineage>
</organism>
<protein>
    <submittedName>
        <fullName evidence="3">DUF2157 domain-containing protein</fullName>
    </submittedName>
</protein>
<keyword evidence="4" id="KW-1185">Reference proteome</keyword>
<accession>A0A972FX44</accession>
<feature type="transmembrane region" description="Helical" evidence="1">
    <location>
        <begin position="55"/>
        <end position="76"/>
    </location>
</feature>
<feature type="transmembrane region" description="Helical" evidence="1">
    <location>
        <begin position="261"/>
        <end position="278"/>
    </location>
</feature>
<keyword evidence="1" id="KW-0812">Transmembrane</keyword>